<reference evidence="2" key="1">
    <citation type="journal article" date="2014" name="Front. Microbiol.">
        <title>High frequency of phylogenetically diverse reductive dehalogenase-homologous genes in deep subseafloor sedimentary metagenomes.</title>
        <authorList>
            <person name="Kawai M."/>
            <person name="Futagami T."/>
            <person name="Toyoda A."/>
            <person name="Takaki Y."/>
            <person name="Nishi S."/>
            <person name="Hori S."/>
            <person name="Arai W."/>
            <person name="Tsubouchi T."/>
            <person name="Morono Y."/>
            <person name="Uchiyama I."/>
            <person name="Ito T."/>
            <person name="Fujiyama A."/>
            <person name="Inagaki F."/>
            <person name="Takami H."/>
        </authorList>
    </citation>
    <scope>NUCLEOTIDE SEQUENCE</scope>
    <source>
        <strain evidence="2">Expedition CK06-06</strain>
    </source>
</reference>
<dbReference type="AlphaFoldDB" id="X1PJI9"/>
<comment type="caution">
    <text evidence="2">The sequence shown here is derived from an EMBL/GenBank/DDBJ whole genome shotgun (WGS) entry which is preliminary data.</text>
</comment>
<gene>
    <name evidence="2" type="ORF">S06H3_25098</name>
</gene>
<feature type="non-terminal residue" evidence="2">
    <location>
        <position position="66"/>
    </location>
</feature>
<proteinExistence type="predicted"/>
<protein>
    <submittedName>
        <fullName evidence="2">Uncharacterized protein</fullName>
    </submittedName>
</protein>
<sequence>AMEELSAPRPEPDGSPDVRSAGRRRADALEAVLDIAARGGDIASAPRTQLLVTVPADTPDLAELAF</sequence>
<feature type="region of interest" description="Disordered" evidence="1">
    <location>
        <begin position="1"/>
        <end position="23"/>
    </location>
</feature>
<feature type="non-terminal residue" evidence="2">
    <location>
        <position position="1"/>
    </location>
</feature>
<evidence type="ECO:0000256" key="1">
    <source>
        <dbReference type="SAM" id="MobiDB-lite"/>
    </source>
</evidence>
<organism evidence="2">
    <name type="scientific">marine sediment metagenome</name>
    <dbReference type="NCBI Taxonomy" id="412755"/>
    <lineage>
        <taxon>unclassified sequences</taxon>
        <taxon>metagenomes</taxon>
        <taxon>ecological metagenomes</taxon>
    </lineage>
</organism>
<evidence type="ECO:0000313" key="2">
    <source>
        <dbReference type="EMBL" id="GAI31029.1"/>
    </source>
</evidence>
<accession>X1PJI9</accession>
<name>X1PJI9_9ZZZZ</name>
<dbReference type="EMBL" id="BARV01014310">
    <property type="protein sequence ID" value="GAI31029.1"/>
    <property type="molecule type" value="Genomic_DNA"/>
</dbReference>